<dbReference type="Pfam" id="PF07963">
    <property type="entry name" value="N_methyl"/>
    <property type="match status" value="1"/>
</dbReference>
<keyword evidence="1" id="KW-0812">Transmembrane</keyword>
<protein>
    <submittedName>
        <fullName evidence="2">Prepilin-type N-terminal cleavage/methylation domain-containing protein</fullName>
    </submittedName>
</protein>
<proteinExistence type="predicted"/>
<organism evidence="2 3">
    <name type="scientific">Planctomicrobium piriforme</name>
    <dbReference type="NCBI Taxonomy" id="1576369"/>
    <lineage>
        <taxon>Bacteria</taxon>
        <taxon>Pseudomonadati</taxon>
        <taxon>Planctomycetota</taxon>
        <taxon>Planctomycetia</taxon>
        <taxon>Planctomycetales</taxon>
        <taxon>Planctomycetaceae</taxon>
        <taxon>Planctomicrobium</taxon>
    </lineage>
</organism>
<dbReference type="EMBL" id="FOQD01000022">
    <property type="protein sequence ID" value="SFJ50821.1"/>
    <property type="molecule type" value="Genomic_DNA"/>
</dbReference>
<dbReference type="Gene3D" id="3.30.700.10">
    <property type="entry name" value="Glycoprotein, Type 4 Pilin"/>
    <property type="match status" value="1"/>
</dbReference>
<dbReference type="SUPFAM" id="SSF54523">
    <property type="entry name" value="Pili subunits"/>
    <property type="match status" value="1"/>
</dbReference>
<sequence>MRSKPQHSARRSAFTLIEVLVVIGIMALLVTLLVMAIGPSLESAKVSATRVTIAQINEVIQQRIDAINRLDLTSEATRFANASGLSQANASLILRKNLYRQALPQSVKDLGGLDLDTSTASDNSPIYALWQAETPSGPPTSSTTNHLAETECSEVLYYALTKGSRIRVTNNGKSFNIPTLPVESINPRHIKDTDNDQLPEFVDAWERPLRFYRWPTRLVRTGGAPSNTPADIAATDRQQASVLISSLPSFAGTTLVYSSTLSNTLNQDPDDPTGVATLSLYGGSTFTVQIAGGSPTSVTALPFTEANYHTPNTYWTPLLASGGPDEAFGLGDPTSSSGGQNLCTVTVPAEVNDNITNRQQ</sequence>
<evidence type="ECO:0000313" key="3">
    <source>
        <dbReference type="Proteomes" id="UP000199518"/>
    </source>
</evidence>
<evidence type="ECO:0000256" key="1">
    <source>
        <dbReference type="SAM" id="Phobius"/>
    </source>
</evidence>
<evidence type="ECO:0000313" key="2">
    <source>
        <dbReference type="EMBL" id="SFJ50821.1"/>
    </source>
</evidence>
<feature type="transmembrane region" description="Helical" evidence="1">
    <location>
        <begin position="12"/>
        <end position="37"/>
    </location>
</feature>
<dbReference type="InterPro" id="IPR012902">
    <property type="entry name" value="N_methyl_site"/>
</dbReference>
<dbReference type="InterPro" id="IPR045584">
    <property type="entry name" value="Pilin-like"/>
</dbReference>
<dbReference type="STRING" id="1576369.SAMN05421753_12228"/>
<reference evidence="3" key="1">
    <citation type="submission" date="2016-10" db="EMBL/GenBank/DDBJ databases">
        <authorList>
            <person name="Varghese N."/>
            <person name="Submissions S."/>
        </authorList>
    </citation>
    <scope>NUCLEOTIDE SEQUENCE [LARGE SCALE GENOMIC DNA]</scope>
    <source>
        <strain evidence="3">DSM 26348</strain>
    </source>
</reference>
<keyword evidence="1" id="KW-0472">Membrane</keyword>
<dbReference type="RefSeq" id="WP_139228665.1">
    <property type="nucleotide sequence ID" value="NZ_FOQD01000022.1"/>
</dbReference>
<dbReference type="Proteomes" id="UP000199518">
    <property type="component" value="Unassembled WGS sequence"/>
</dbReference>
<keyword evidence="3" id="KW-1185">Reference proteome</keyword>
<keyword evidence="1" id="KW-1133">Transmembrane helix</keyword>
<gene>
    <name evidence="2" type="ORF">SAMN05421753_12228</name>
</gene>
<accession>A0A1I3RZU6</accession>
<dbReference type="NCBIfam" id="TIGR02532">
    <property type="entry name" value="IV_pilin_GFxxxE"/>
    <property type="match status" value="1"/>
</dbReference>
<dbReference type="OrthoDB" id="253619at2"/>
<name>A0A1I3RZU6_9PLAN</name>
<dbReference type="AlphaFoldDB" id="A0A1I3RZU6"/>